<dbReference type="OrthoDB" id="9768004at2"/>
<sequence length="375" mass="42032">MQKFFKVYIPIVIALILTGCKEEVKKPADSPIKENEPSSIAVTTASILKEKPKNLAAPEGMVWIPGGELKQGAVPQDKMAMQHEKPAIDVLVDGFFMDITEVTNAQFKKFVAETGYITTAERAIDWEELKKQVPEGTEKPHDSVLQPGALTFKKTKTSVPNLYDFSQWWHWTIGADWRHPNGPDSSIEGKDDYPVVQISFEDALAYCEWAGRRLPTEAEWELAARAGKKGTTFFWGDDISVLQQRANTWEGEFPVTNTKTDGFELRAPVKSYSPNEYGLYDMAGNVWEWTSDWYNNNYYKEVNTTGEVQKNPQGATIPFTPNNPYAKEKVIKGGSFLCSASYCASYRVSARMGSSMDSSLEHTGFRTVATVAMLE</sequence>
<accession>A0A3R8Q1V3</accession>
<dbReference type="GO" id="GO:0120147">
    <property type="term" value="F:formylglycine-generating oxidase activity"/>
    <property type="evidence" value="ECO:0007669"/>
    <property type="project" value="TreeGrafter"/>
</dbReference>
<evidence type="ECO:0000313" key="3">
    <source>
        <dbReference type="Proteomes" id="UP000286990"/>
    </source>
</evidence>
<proteinExistence type="predicted"/>
<dbReference type="AlphaFoldDB" id="A0A3R8Q1V3"/>
<name>A0A3R8Q1V3_9FLAO</name>
<organism evidence="2 3">
    <name type="scientific">Maribacter algicola</name>
    <dbReference type="NCBI Taxonomy" id="2498892"/>
    <lineage>
        <taxon>Bacteria</taxon>
        <taxon>Pseudomonadati</taxon>
        <taxon>Bacteroidota</taxon>
        <taxon>Flavobacteriia</taxon>
        <taxon>Flavobacteriales</taxon>
        <taxon>Flavobacteriaceae</taxon>
        <taxon>Maribacter</taxon>
    </lineage>
</organism>
<dbReference type="PANTHER" id="PTHR23150">
    <property type="entry name" value="SULFATASE MODIFYING FACTOR 1, 2"/>
    <property type="match status" value="1"/>
</dbReference>
<dbReference type="EMBL" id="QUSX01000002">
    <property type="protein sequence ID" value="RRQ48079.1"/>
    <property type="molecule type" value="Genomic_DNA"/>
</dbReference>
<dbReference type="InterPro" id="IPR051043">
    <property type="entry name" value="Sulfatase_Mod_Factor_Kinase"/>
</dbReference>
<evidence type="ECO:0000313" key="2">
    <source>
        <dbReference type="EMBL" id="RRQ48079.1"/>
    </source>
</evidence>
<dbReference type="InterPro" id="IPR005532">
    <property type="entry name" value="SUMF_dom"/>
</dbReference>
<dbReference type="InterPro" id="IPR042095">
    <property type="entry name" value="SUMF_sf"/>
</dbReference>
<protein>
    <submittedName>
        <fullName evidence="2">Formylglycine-generating enzyme family protein</fullName>
    </submittedName>
</protein>
<comment type="caution">
    <text evidence="2">The sequence shown here is derived from an EMBL/GenBank/DDBJ whole genome shotgun (WGS) entry which is preliminary data.</text>
</comment>
<evidence type="ECO:0000259" key="1">
    <source>
        <dbReference type="Pfam" id="PF03781"/>
    </source>
</evidence>
<dbReference type="Proteomes" id="UP000286990">
    <property type="component" value="Unassembled WGS sequence"/>
</dbReference>
<gene>
    <name evidence="2" type="ORF">DZC72_10125</name>
</gene>
<dbReference type="Gene3D" id="3.90.1580.10">
    <property type="entry name" value="paralog of FGE (formylglycine-generating enzyme)"/>
    <property type="match status" value="1"/>
</dbReference>
<dbReference type="Pfam" id="PF03781">
    <property type="entry name" value="FGE-sulfatase"/>
    <property type="match status" value="1"/>
</dbReference>
<dbReference type="PANTHER" id="PTHR23150:SF19">
    <property type="entry name" value="FORMYLGLYCINE-GENERATING ENZYME"/>
    <property type="match status" value="1"/>
</dbReference>
<reference evidence="3" key="1">
    <citation type="submission" date="2018-12" db="EMBL/GenBank/DDBJ databases">
        <title>Maribacter lutimaris sp. nov., isolated from marine sediment.</title>
        <authorList>
            <person name="Kim K.K."/>
        </authorList>
    </citation>
    <scope>NUCLEOTIDE SEQUENCE [LARGE SCALE GENOMIC DNA]</scope>
    <source>
        <strain evidence="3">PoM-212</strain>
    </source>
</reference>
<feature type="domain" description="Sulfatase-modifying factor enzyme-like" evidence="1">
    <location>
        <begin position="59"/>
        <end position="368"/>
    </location>
</feature>
<dbReference type="RefSeq" id="WP_125222799.1">
    <property type="nucleotide sequence ID" value="NZ_QUSX01000002.1"/>
</dbReference>
<dbReference type="SUPFAM" id="SSF56436">
    <property type="entry name" value="C-type lectin-like"/>
    <property type="match status" value="1"/>
</dbReference>
<keyword evidence="3" id="KW-1185">Reference proteome</keyword>
<dbReference type="PROSITE" id="PS51257">
    <property type="entry name" value="PROKAR_LIPOPROTEIN"/>
    <property type="match status" value="1"/>
</dbReference>
<dbReference type="InterPro" id="IPR016187">
    <property type="entry name" value="CTDL_fold"/>
</dbReference>